<gene>
    <name evidence="2" type="ORF">SAMN05443574_102391</name>
</gene>
<dbReference type="EMBL" id="FNOF01000002">
    <property type="protein sequence ID" value="SDW31632.1"/>
    <property type="molecule type" value="Genomic_DNA"/>
</dbReference>
<reference evidence="2 3" key="1">
    <citation type="submission" date="2016-10" db="EMBL/GenBank/DDBJ databases">
        <authorList>
            <person name="de Groot N.N."/>
        </authorList>
    </citation>
    <scope>NUCLEOTIDE SEQUENCE [LARGE SCALE GENOMIC DNA]</scope>
    <source>
        <strain evidence="2 3">DSM 3756</strain>
    </source>
</reference>
<dbReference type="STRING" id="28442.SAMN05443574_102391"/>
<dbReference type="Proteomes" id="UP000182573">
    <property type="component" value="Unassembled WGS sequence"/>
</dbReference>
<keyword evidence="1" id="KW-0472">Membrane</keyword>
<dbReference type="RefSeq" id="WP_004517675.1">
    <property type="nucleotide sequence ID" value="NZ_FNOF01000002.1"/>
</dbReference>
<organism evidence="2 3">
    <name type="scientific">Haloarcula vallismortis</name>
    <name type="common">Halobacterium vallismortis</name>
    <dbReference type="NCBI Taxonomy" id="28442"/>
    <lineage>
        <taxon>Archaea</taxon>
        <taxon>Methanobacteriati</taxon>
        <taxon>Methanobacteriota</taxon>
        <taxon>Stenosarchaea group</taxon>
        <taxon>Halobacteria</taxon>
        <taxon>Halobacteriales</taxon>
        <taxon>Haloarculaceae</taxon>
        <taxon>Haloarcula</taxon>
    </lineage>
</organism>
<dbReference type="AlphaFoldDB" id="A0A1H2SJ78"/>
<protein>
    <submittedName>
        <fullName evidence="2">Uncharacterized protein</fullName>
    </submittedName>
</protein>
<feature type="transmembrane region" description="Helical" evidence="1">
    <location>
        <begin position="15"/>
        <end position="40"/>
    </location>
</feature>
<keyword evidence="1" id="KW-1133">Transmembrane helix</keyword>
<proteinExistence type="predicted"/>
<accession>A0A1H2SJ78</accession>
<evidence type="ECO:0000313" key="2">
    <source>
        <dbReference type="EMBL" id="SDW31632.1"/>
    </source>
</evidence>
<sequence length="67" mass="7333">MVLLLIPGLPGATELLVMGIALALYVGLPAAGMILIYNFLDGKRGYEKRISELERKVETLESELAEE</sequence>
<evidence type="ECO:0000256" key="1">
    <source>
        <dbReference type="SAM" id="Phobius"/>
    </source>
</evidence>
<name>A0A1H2SJ78_HALVA</name>
<keyword evidence="1" id="KW-0812">Transmembrane</keyword>
<evidence type="ECO:0000313" key="3">
    <source>
        <dbReference type="Proteomes" id="UP000182573"/>
    </source>
</evidence>